<dbReference type="InterPro" id="IPR036138">
    <property type="entry name" value="PBP_dimer_sf"/>
</dbReference>
<evidence type="ECO:0000256" key="2">
    <source>
        <dbReference type="ARBA" id="ARBA00022475"/>
    </source>
</evidence>
<evidence type="ECO:0000313" key="9">
    <source>
        <dbReference type="EMBL" id="EFO55094.1"/>
    </source>
</evidence>
<evidence type="ECO:0000256" key="7">
    <source>
        <dbReference type="ARBA" id="ARBA00023316"/>
    </source>
</evidence>
<organism evidence="9">
    <name type="scientific">Streptococcus infantis SK1302</name>
    <dbReference type="NCBI Taxonomy" id="871237"/>
    <lineage>
        <taxon>Bacteria</taxon>
        <taxon>Bacillati</taxon>
        <taxon>Bacillota</taxon>
        <taxon>Bacilli</taxon>
        <taxon>Lactobacillales</taxon>
        <taxon>Streptococcaceae</taxon>
        <taxon>Streptococcus</taxon>
    </lineage>
</organism>
<comment type="caution">
    <text evidence="9">The sequence shown here is derived from an EMBL/GenBank/DDBJ whole genome shotgun (WGS) entry which is preliminary data.</text>
</comment>
<dbReference type="EMBL" id="AEDY01000019">
    <property type="protein sequence ID" value="EFO55094.1"/>
    <property type="molecule type" value="Genomic_DNA"/>
</dbReference>
<feature type="domain" description="Penicillin-binding protein dimerisation" evidence="8">
    <location>
        <begin position="7"/>
        <end position="131"/>
    </location>
</feature>
<dbReference type="SUPFAM" id="SSF56519">
    <property type="entry name" value="Penicillin binding protein dimerisation domain"/>
    <property type="match status" value="1"/>
</dbReference>
<dbReference type="InterPro" id="IPR005311">
    <property type="entry name" value="PBP_dimer"/>
</dbReference>
<evidence type="ECO:0000256" key="4">
    <source>
        <dbReference type="ARBA" id="ARBA00022960"/>
    </source>
</evidence>
<keyword evidence="7" id="KW-0961">Cell wall biogenesis/degradation</keyword>
<dbReference type="InterPro" id="IPR050515">
    <property type="entry name" value="Beta-lactam/transpept"/>
</dbReference>
<evidence type="ECO:0000256" key="6">
    <source>
        <dbReference type="ARBA" id="ARBA00022989"/>
    </source>
</evidence>
<sequence length="144" mass="15894">MNYSEDEKKVIYLFNQLNAVGNFATGNIQTDPLSDTQVAIIASASKELPGISISTSWDRKVLETSLSSIVGSVSSEKSGLPAEDVDAYLQKGYSLNDRVGTSYLEKQYEEVLQGKRTVKEIHLDKYGDMESVENVEEGSKGKKY</sequence>
<dbReference type="Gene3D" id="3.90.1310.10">
    <property type="entry name" value="Penicillin-binding protein 2a (Domain 2)"/>
    <property type="match status" value="1"/>
</dbReference>
<evidence type="ECO:0000256" key="3">
    <source>
        <dbReference type="ARBA" id="ARBA00022692"/>
    </source>
</evidence>
<keyword evidence="6" id="KW-1133">Transmembrane helix</keyword>
<accession>A0ABP2J650</accession>
<evidence type="ECO:0000259" key="8">
    <source>
        <dbReference type="Pfam" id="PF03717"/>
    </source>
</evidence>
<evidence type="ECO:0000256" key="5">
    <source>
        <dbReference type="ARBA" id="ARBA00022984"/>
    </source>
</evidence>
<dbReference type="PANTHER" id="PTHR30627:SF2">
    <property type="entry name" value="PEPTIDOGLYCAN D,D-TRANSPEPTIDASE MRDA"/>
    <property type="match status" value="1"/>
</dbReference>
<keyword evidence="6" id="KW-0472">Membrane</keyword>
<dbReference type="PANTHER" id="PTHR30627">
    <property type="entry name" value="PEPTIDOGLYCAN D,D-TRANSPEPTIDASE"/>
    <property type="match status" value="1"/>
</dbReference>
<keyword evidence="5" id="KW-0573">Peptidoglycan synthesis</keyword>
<keyword evidence="4" id="KW-0133">Cell shape</keyword>
<keyword evidence="2" id="KW-1003">Cell membrane</keyword>
<gene>
    <name evidence="9" type="ORF">SIN_0185</name>
</gene>
<proteinExistence type="predicted"/>
<keyword evidence="3" id="KW-0812">Transmembrane</keyword>
<comment type="subcellular location">
    <subcellularLocation>
        <location evidence="1">Cell membrane</location>
        <topology evidence="1">Single-pass membrane protein</topology>
    </subcellularLocation>
</comment>
<name>A0ABP2J650_9STRE</name>
<dbReference type="Pfam" id="PF03717">
    <property type="entry name" value="PBP_dimer"/>
    <property type="match status" value="1"/>
</dbReference>
<reference evidence="9" key="1">
    <citation type="submission" date="2010-09" db="EMBL/GenBank/DDBJ databases">
        <authorList>
            <person name="Daugherty S.C."/>
            <person name="Kilian M."/>
            <person name="Tettelin H."/>
        </authorList>
    </citation>
    <scope>NUCLEOTIDE SEQUENCE [LARGE SCALE GENOMIC DNA]</scope>
    <source>
        <strain evidence="9">SK1302</strain>
    </source>
</reference>
<evidence type="ECO:0000256" key="1">
    <source>
        <dbReference type="ARBA" id="ARBA00004162"/>
    </source>
</evidence>
<protein>
    <submittedName>
        <fullName evidence="9">Penicillin-binding protein 2B</fullName>
    </submittedName>
</protein>